<comment type="caution">
    <text evidence="2">The sequence shown here is derived from an EMBL/GenBank/DDBJ whole genome shotgun (WGS) entry which is preliminary data.</text>
</comment>
<reference evidence="2" key="1">
    <citation type="submission" date="2023-04" db="EMBL/GenBank/DDBJ databases">
        <title>Phytophthora fragariaefolia NBRC 109709.</title>
        <authorList>
            <person name="Ichikawa N."/>
            <person name="Sato H."/>
            <person name="Tonouchi N."/>
        </authorList>
    </citation>
    <scope>NUCLEOTIDE SEQUENCE</scope>
    <source>
        <strain evidence="2">NBRC 109709</strain>
    </source>
</reference>
<gene>
    <name evidence="2" type="ORF">Pfra01_001885200</name>
</gene>
<evidence type="ECO:0000313" key="3">
    <source>
        <dbReference type="Proteomes" id="UP001165121"/>
    </source>
</evidence>
<protein>
    <submittedName>
        <fullName evidence="2">Unnamed protein product</fullName>
    </submittedName>
</protein>
<feature type="region of interest" description="Disordered" evidence="1">
    <location>
        <begin position="1"/>
        <end position="39"/>
    </location>
</feature>
<accession>A0A9W6XZI2</accession>
<proteinExistence type="predicted"/>
<dbReference type="EMBL" id="BSXT01002384">
    <property type="protein sequence ID" value="GMF48607.1"/>
    <property type="molecule type" value="Genomic_DNA"/>
</dbReference>
<sequence length="146" mass="15527">MHRSRHINPKSSSERTRAAFEISTPTTQAIDAPAARAADNTVVDSTLTTRSSSASTIFVVTATVTTSSSSKHTMSLGEYKKVRSKATLTHDELQAIFDDGSDADMEGGEGDEEASSPKRDEPDVGSSCPRKDDSDASSSKRSRSGQ</sequence>
<evidence type="ECO:0000256" key="1">
    <source>
        <dbReference type="SAM" id="MobiDB-lite"/>
    </source>
</evidence>
<feature type="compositionally biased region" description="Low complexity" evidence="1">
    <location>
        <begin position="29"/>
        <end position="38"/>
    </location>
</feature>
<feature type="compositionally biased region" description="Acidic residues" evidence="1">
    <location>
        <begin position="99"/>
        <end position="114"/>
    </location>
</feature>
<dbReference type="AlphaFoldDB" id="A0A9W6XZI2"/>
<dbReference type="Proteomes" id="UP001165121">
    <property type="component" value="Unassembled WGS sequence"/>
</dbReference>
<organism evidence="2 3">
    <name type="scientific">Phytophthora fragariaefolia</name>
    <dbReference type="NCBI Taxonomy" id="1490495"/>
    <lineage>
        <taxon>Eukaryota</taxon>
        <taxon>Sar</taxon>
        <taxon>Stramenopiles</taxon>
        <taxon>Oomycota</taxon>
        <taxon>Peronosporomycetes</taxon>
        <taxon>Peronosporales</taxon>
        <taxon>Peronosporaceae</taxon>
        <taxon>Phytophthora</taxon>
    </lineage>
</organism>
<keyword evidence="3" id="KW-1185">Reference proteome</keyword>
<feature type="region of interest" description="Disordered" evidence="1">
    <location>
        <begin position="97"/>
        <end position="146"/>
    </location>
</feature>
<name>A0A9W6XZI2_9STRA</name>
<evidence type="ECO:0000313" key="2">
    <source>
        <dbReference type="EMBL" id="GMF48607.1"/>
    </source>
</evidence>